<feature type="domain" description="GTP cyclohydrolase II" evidence="12">
    <location>
        <begin position="121"/>
        <end position="284"/>
    </location>
</feature>
<comment type="similarity">
    <text evidence="11">Belongs to the GTP cyclohydrolase II family.</text>
</comment>
<evidence type="ECO:0000256" key="10">
    <source>
        <dbReference type="ARBA" id="ARBA00049295"/>
    </source>
</evidence>
<feature type="binding site" evidence="11">
    <location>
        <position position="264"/>
    </location>
    <ligand>
        <name>GTP</name>
        <dbReference type="ChEBI" id="CHEBI:37565"/>
    </ligand>
</feature>
<evidence type="ECO:0000256" key="4">
    <source>
        <dbReference type="ARBA" id="ARBA00022723"/>
    </source>
</evidence>
<name>A0A5A7N4V7_9PROT</name>
<dbReference type="FunFam" id="3.40.50.10990:FF:000001">
    <property type="entry name" value="Riboflavin biosynthesis protein RibBA"/>
    <property type="match status" value="1"/>
</dbReference>
<dbReference type="InterPro" id="IPR036144">
    <property type="entry name" value="RibA-like_sf"/>
</dbReference>
<keyword evidence="8 11" id="KW-0342">GTP-binding</keyword>
<comment type="similarity">
    <text evidence="2">In the N-terminal section; belongs to the DHBP synthase family.</text>
</comment>
<evidence type="ECO:0000313" key="13">
    <source>
        <dbReference type="EMBL" id="GER02420.1"/>
    </source>
</evidence>
<evidence type="ECO:0000256" key="2">
    <source>
        <dbReference type="ARBA" id="ARBA00005520"/>
    </source>
</evidence>
<feature type="binding site" evidence="11">
    <location>
        <position position="229"/>
    </location>
    <ligand>
        <name>GTP</name>
        <dbReference type="ChEBI" id="CHEBI:37565"/>
    </ligand>
</feature>
<organism evidence="13 14">
    <name type="scientific">Iodidimonas nitroreducens</name>
    <dbReference type="NCBI Taxonomy" id="1236968"/>
    <lineage>
        <taxon>Bacteria</taxon>
        <taxon>Pseudomonadati</taxon>
        <taxon>Pseudomonadota</taxon>
        <taxon>Alphaproteobacteria</taxon>
        <taxon>Iodidimonadales</taxon>
        <taxon>Iodidimonadaceae</taxon>
        <taxon>Iodidimonas</taxon>
    </lineage>
</organism>
<feature type="binding site" evidence="11">
    <location>
        <position position="169"/>
    </location>
    <ligand>
        <name>Zn(2+)</name>
        <dbReference type="ChEBI" id="CHEBI:29105"/>
        <note>catalytic</note>
    </ligand>
</feature>
<evidence type="ECO:0000256" key="9">
    <source>
        <dbReference type="ARBA" id="ARBA00043932"/>
    </source>
</evidence>
<feature type="binding site" evidence="11">
    <location>
        <position position="269"/>
    </location>
    <ligand>
        <name>GTP</name>
        <dbReference type="ChEBI" id="CHEBI:37565"/>
    </ligand>
</feature>
<dbReference type="Proteomes" id="UP000324996">
    <property type="component" value="Unassembled WGS sequence"/>
</dbReference>
<evidence type="ECO:0000313" key="14">
    <source>
        <dbReference type="Proteomes" id="UP000324996"/>
    </source>
</evidence>
<evidence type="ECO:0000256" key="11">
    <source>
        <dbReference type="HAMAP-Rule" id="MF_00179"/>
    </source>
</evidence>
<comment type="caution">
    <text evidence="13">The sequence shown here is derived from an EMBL/GenBank/DDBJ whole genome shotgun (WGS) entry which is preliminary data.</text>
</comment>
<comment type="function">
    <text evidence="9 11">Catalyzes the conversion of GTP to 2,5-diamino-6-ribosylamino-4(3H)-pyrimidinone 5'-phosphate (DARP), formate and pyrophosphate.</text>
</comment>
<sequence length="309" mass="33356">MISRERAAVLKIRHKGRAAVPLACPDWLSPAQMRALADPTFDLAAPLKGPFQMIDDDLATTDLHEAALRLLKIARLLPAALIFPLDGDPQSLADHHGVLWVEKEKIALADDRQTADLRIVADARLPIEGAVDSRIIAFRPISGGIEHFAILLGDPAPSKPVLVRLHSECFTGDALGSLKCDCGSQFRGALESIRAAGGGLLLYLAQEGRGIGLIAKLKAYALQDLGHDTVDANLRLGFATDERVFAPAAAMLKALGFTKIRLLTNNPAKVSGLEDEGITILERVEHSFPANDHNAHYLATKRDKTGHFL</sequence>
<dbReference type="GO" id="GO:0003935">
    <property type="term" value="F:GTP cyclohydrolase II activity"/>
    <property type="evidence" value="ECO:0007669"/>
    <property type="project" value="UniProtKB-UniRule"/>
</dbReference>
<feature type="binding site" evidence="11">
    <location>
        <position position="185"/>
    </location>
    <ligand>
        <name>GTP</name>
        <dbReference type="ChEBI" id="CHEBI:37565"/>
    </ligand>
</feature>
<evidence type="ECO:0000256" key="6">
    <source>
        <dbReference type="ARBA" id="ARBA00022801"/>
    </source>
</evidence>
<feature type="binding site" evidence="11">
    <location>
        <begin position="207"/>
        <end position="209"/>
    </location>
    <ligand>
        <name>GTP</name>
        <dbReference type="ChEBI" id="CHEBI:37565"/>
    </ligand>
</feature>
<dbReference type="Pfam" id="PF00925">
    <property type="entry name" value="GTP_cyclohydro2"/>
    <property type="match status" value="1"/>
</dbReference>
<dbReference type="GO" id="GO:0009231">
    <property type="term" value="P:riboflavin biosynthetic process"/>
    <property type="evidence" value="ECO:0007669"/>
    <property type="project" value="UniProtKB-UniRule"/>
</dbReference>
<dbReference type="NCBIfam" id="TIGR00505">
    <property type="entry name" value="ribA"/>
    <property type="match status" value="1"/>
</dbReference>
<dbReference type="InterPro" id="IPR032677">
    <property type="entry name" value="GTP_cyclohydro_II"/>
</dbReference>
<dbReference type="CDD" id="cd00641">
    <property type="entry name" value="GTP_cyclohydro2"/>
    <property type="match status" value="1"/>
</dbReference>
<dbReference type="PANTHER" id="PTHR21327">
    <property type="entry name" value="GTP CYCLOHYDROLASE II-RELATED"/>
    <property type="match status" value="1"/>
</dbReference>
<dbReference type="HAMAP" id="MF_00179">
    <property type="entry name" value="RibA"/>
    <property type="match status" value="1"/>
</dbReference>
<evidence type="ECO:0000256" key="3">
    <source>
        <dbReference type="ARBA" id="ARBA00022619"/>
    </source>
</evidence>
<dbReference type="InterPro" id="IPR000926">
    <property type="entry name" value="RibA"/>
</dbReference>
<protein>
    <recommendedName>
        <fullName evidence="11">GTP cyclohydrolase-2</fullName>
        <ecNumber evidence="11">3.5.4.25</ecNumber>
    </recommendedName>
    <alternativeName>
        <fullName evidence="11">GTP cyclohydrolase II</fullName>
    </alternativeName>
</protein>
<keyword evidence="3 11" id="KW-0686">Riboflavin biosynthesis</keyword>
<dbReference type="EMBL" id="BKCN01000001">
    <property type="protein sequence ID" value="GER02420.1"/>
    <property type="molecule type" value="Genomic_DNA"/>
</dbReference>
<proteinExistence type="inferred from homology"/>
<dbReference type="AlphaFoldDB" id="A0A5A7N4V7"/>
<feature type="binding site" evidence="11">
    <location>
        <begin position="164"/>
        <end position="168"/>
    </location>
    <ligand>
        <name>GTP</name>
        <dbReference type="ChEBI" id="CHEBI:37565"/>
    </ligand>
</feature>
<evidence type="ECO:0000256" key="5">
    <source>
        <dbReference type="ARBA" id="ARBA00022741"/>
    </source>
</evidence>
<dbReference type="PANTHER" id="PTHR21327:SF18">
    <property type="entry name" value="3,4-DIHYDROXY-2-BUTANONE 4-PHOSPHATE SYNTHASE"/>
    <property type="match status" value="1"/>
</dbReference>
<feature type="binding site" evidence="11">
    <location>
        <position position="180"/>
    </location>
    <ligand>
        <name>Zn(2+)</name>
        <dbReference type="ChEBI" id="CHEBI:29105"/>
        <note>catalytic</note>
    </ligand>
</feature>
<dbReference type="SUPFAM" id="SSF142695">
    <property type="entry name" value="RibA-like"/>
    <property type="match status" value="1"/>
</dbReference>
<reference evidence="13 14" key="1">
    <citation type="submission" date="2019-09" db="EMBL/GenBank/DDBJ databases">
        <title>NBRP : Genome information of microbial organism related human and environment.</title>
        <authorList>
            <person name="Hattori M."/>
            <person name="Oshima K."/>
            <person name="Inaba H."/>
            <person name="Suda W."/>
            <person name="Sakamoto M."/>
            <person name="Iino T."/>
            <person name="Kitahara M."/>
            <person name="Oshida Y."/>
            <person name="Iida T."/>
            <person name="Kudo T."/>
            <person name="Itoh T."/>
            <person name="Ohkuma M."/>
        </authorList>
    </citation>
    <scope>NUCLEOTIDE SEQUENCE [LARGE SCALE GENOMIC DNA]</scope>
    <source>
        <strain evidence="13 14">Q-1</strain>
    </source>
</reference>
<feature type="active site" description="Nucleophile" evidence="11">
    <location>
        <position position="243"/>
    </location>
</feature>
<keyword evidence="14" id="KW-1185">Reference proteome</keyword>
<dbReference type="GO" id="GO:0008270">
    <property type="term" value="F:zinc ion binding"/>
    <property type="evidence" value="ECO:0007669"/>
    <property type="project" value="UniProtKB-UniRule"/>
</dbReference>
<comment type="pathway">
    <text evidence="1 11">Cofactor biosynthesis; riboflavin biosynthesis; 5-amino-6-(D-ribitylamino)uracil from GTP: step 1/4.</text>
</comment>
<keyword evidence="7 11" id="KW-0862">Zinc</keyword>
<keyword evidence="4 11" id="KW-0479">Metal-binding</keyword>
<keyword evidence="6 11" id="KW-0378">Hydrolase</keyword>
<comment type="cofactor">
    <cofactor evidence="11">
        <name>Zn(2+)</name>
        <dbReference type="ChEBI" id="CHEBI:29105"/>
    </cofactor>
    <text evidence="11">Binds 1 zinc ion per subunit.</text>
</comment>
<dbReference type="UniPathway" id="UPA00275">
    <property type="reaction ID" value="UER00400"/>
</dbReference>
<accession>A0A5A7N4V7</accession>
<dbReference type="Gene3D" id="3.40.50.10990">
    <property type="entry name" value="GTP cyclohydrolase II"/>
    <property type="match status" value="1"/>
</dbReference>
<evidence type="ECO:0000256" key="1">
    <source>
        <dbReference type="ARBA" id="ARBA00004853"/>
    </source>
</evidence>
<dbReference type="EC" id="3.5.4.25" evidence="11"/>
<evidence type="ECO:0000256" key="8">
    <source>
        <dbReference type="ARBA" id="ARBA00023134"/>
    </source>
</evidence>
<comment type="catalytic activity">
    <reaction evidence="10 11">
        <text>GTP + 4 H2O = 2,5-diamino-6-hydroxy-4-(5-phosphoribosylamino)-pyrimidine + formate + 2 phosphate + 3 H(+)</text>
        <dbReference type="Rhea" id="RHEA:23704"/>
        <dbReference type="ChEBI" id="CHEBI:15377"/>
        <dbReference type="ChEBI" id="CHEBI:15378"/>
        <dbReference type="ChEBI" id="CHEBI:15740"/>
        <dbReference type="ChEBI" id="CHEBI:37565"/>
        <dbReference type="ChEBI" id="CHEBI:43474"/>
        <dbReference type="ChEBI" id="CHEBI:58614"/>
        <dbReference type="EC" id="3.5.4.25"/>
    </reaction>
</comment>
<keyword evidence="5 11" id="KW-0547">Nucleotide-binding</keyword>
<feature type="active site" description="Proton acceptor" evidence="11">
    <location>
        <position position="241"/>
    </location>
</feature>
<gene>
    <name evidence="11" type="primary">ribA</name>
    <name evidence="13" type="ORF">JCM17846_01020</name>
</gene>
<dbReference type="GO" id="GO:0005829">
    <property type="term" value="C:cytosol"/>
    <property type="evidence" value="ECO:0007669"/>
    <property type="project" value="TreeGrafter"/>
</dbReference>
<feature type="binding site" evidence="11">
    <location>
        <position position="182"/>
    </location>
    <ligand>
        <name>Zn(2+)</name>
        <dbReference type="ChEBI" id="CHEBI:29105"/>
        <note>catalytic</note>
    </ligand>
</feature>
<evidence type="ECO:0000259" key="12">
    <source>
        <dbReference type="Pfam" id="PF00925"/>
    </source>
</evidence>
<evidence type="ECO:0000256" key="7">
    <source>
        <dbReference type="ARBA" id="ARBA00022833"/>
    </source>
</evidence>
<dbReference type="NCBIfam" id="NF001591">
    <property type="entry name" value="PRK00393.1"/>
    <property type="match status" value="1"/>
</dbReference>
<dbReference type="GO" id="GO:0005525">
    <property type="term" value="F:GTP binding"/>
    <property type="evidence" value="ECO:0007669"/>
    <property type="project" value="UniProtKB-KW"/>
</dbReference>